<dbReference type="PROSITE" id="PS50989">
    <property type="entry name" value="COA_CT_CTER"/>
    <property type="match status" value="1"/>
</dbReference>
<dbReference type="PROSITE" id="PS50980">
    <property type="entry name" value="COA_CT_NTER"/>
    <property type="match status" value="1"/>
</dbReference>
<reference evidence="6" key="1">
    <citation type="journal article" date="2019" name="Int. J. Syst. Evol. Microbiol.">
        <title>The Global Catalogue of Microorganisms (GCM) 10K type strain sequencing project: providing services to taxonomists for standard genome sequencing and annotation.</title>
        <authorList>
            <consortium name="The Broad Institute Genomics Platform"/>
            <consortium name="The Broad Institute Genome Sequencing Center for Infectious Disease"/>
            <person name="Wu L."/>
            <person name="Ma J."/>
        </authorList>
    </citation>
    <scope>NUCLEOTIDE SEQUENCE [LARGE SCALE GENOMIC DNA]</scope>
    <source>
        <strain evidence="6">JCM 18542</strain>
    </source>
</reference>
<feature type="domain" description="CoA carboxyltransferase N-terminal" evidence="3">
    <location>
        <begin position="1"/>
        <end position="243"/>
    </location>
</feature>
<dbReference type="PANTHER" id="PTHR42995:SF5">
    <property type="entry name" value="ACETYL-COENZYME A CARBOXYLASE CARBOXYL TRANSFERASE SUBUNIT BETA, CHLOROPLASTIC"/>
    <property type="match status" value="1"/>
</dbReference>
<protein>
    <submittedName>
        <fullName evidence="5">Carboxyl transferase domain-containing protein</fullName>
    </submittedName>
</protein>
<keyword evidence="2 5" id="KW-0808">Transferase</keyword>
<comment type="similarity">
    <text evidence="1">Belongs to the AccD/PCCB family.</text>
</comment>
<sequence>MPAPGDVPERITAHALIEAVIDAGTYASWDAEPVRLPHTDAYADSLRRARERTGVDESVLTGEATVDGRRVVLLACEFGFLGGSIGVAAAERITSAIERATAERLPVIASPTSGGTRMQEGTTAFLQMVKIAAAAQNHKAAHLPYLVYLRNPTTGGVFASWGSLGHITMAQPGALIGFLGPRVYAALYGEEFPTGVQTAENLFRNGIVDGVVAAADLRPLLVRALRVLAGLPEPGPHATPGPAPQVVSRYQDVPDLPAWQSVMLSRRGDRPGIRALLAHAATDLVPLSGTGQGEVENAMVLALARIRGVPAVVLGQDRAAQTPTTPLGPGALREARRAMRLAEQLRLPLVLVIDTVGAALSVAAEERGLAPEIARCVADLVTLRTATVSIILGQGSGGGALALLPADRVLATQHGWLAPLPPEGASAIVHRDTAHAPQMADEQGVRSRDLLRDRIIDAVVLEESDDGPAELGARAGAAIAAELCALAEVGDDDRMRARLDRYRRLGLP</sequence>
<organism evidence="5 6">
    <name type="scientific">Tomitella cavernea</name>
    <dbReference type="NCBI Taxonomy" id="1387982"/>
    <lineage>
        <taxon>Bacteria</taxon>
        <taxon>Bacillati</taxon>
        <taxon>Actinomycetota</taxon>
        <taxon>Actinomycetes</taxon>
        <taxon>Mycobacteriales</taxon>
        <taxon>Tomitella</taxon>
    </lineage>
</organism>
<dbReference type="PRINTS" id="PR01070">
    <property type="entry name" value="ACCCTRFRASEB"/>
</dbReference>
<dbReference type="InterPro" id="IPR011762">
    <property type="entry name" value="COA_CT_N"/>
</dbReference>
<evidence type="ECO:0000256" key="1">
    <source>
        <dbReference type="ARBA" id="ARBA00006102"/>
    </source>
</evidence>
<evidence type="ECO:0000313" key="6">
    <source>
        <dbReference type="Proteomes" id="UP001500839"/>
    </source>
</evidence>
<evidence type="ECO:0000256" key="2">
    <source>
        <dbReference type="ARBA" id="ARBA00022679"/>
    </source>
</evidence>
<dbReference type="SUPFAM" id="SSF52096">
    <property type="entry name" value="ClpP/crotonase"/>
    <property type="match status" value="2"/>
</dbReference>
<evidence type="ECO:0000259" key="4">
    <source>
        <dbReference type="PROSITE" id="PS50989"/>
    </source>
</evidence>
<dbReference type="GO" id="GO:0016740">
    <property type="term" value="F:transferase activity"/>
    <property type="evidence" value="ECO:0007669"/>
    <property type="project" value="UniProtKB-KW"/>
</dbReference>
<dbReference type="InterPro" id="IPR011763">
    <property type="entry name" value="COA_CT_C"/>
</dbReference>
<evidence type="ECO:0000259" key="3">
    <source>
        <dbReference type="PROSITE" id="PS50980"/>
    </source>
</evidence>
<name>A0ABP9CGC0_9ACTN</name>
<dbReference type="Proteomes" id="UP001500839">
    <property type="component" value="Unassembled WGS sequence"/>
</dbReference>
<dbReference type="Gene3D" id="3.90.226.10">
    <property type="entry name" value="2-enoyl-CoA Hydratase, Chain A, domain 1"/>
    <property type="match status" value="2"/>
</dbReference>
<accession>A0ABP9CGC0</accession>
<dbReference type="InterPro" id="IPR000438">
    <property type="entry name" value="Acetyl_CoA_COase_Trfase_b_su"/>
</dbReference>
<dbReference type="InterPro" id="IPR034733">
    <property type="entry name" value="AcCoA_carboxyl_beta"/>
</dbReference>
<dbReference type="EMBL" id="BAABKQ010000001">
    <property type="protein sequence ID" value="GAA4810621.1"/>
    <property type="molecule type" value="Genomic_DNA"/>
</dbReference>
<dbReference type="InterPro" id="IPR029045">
    <property type="entry name" value="ClpP/crotonase-like_dom_sf"/>
</dbReference>
<evidence type="ECO:0000313" key="5">
    <source>
        <dbReference type="EMBL" id="GAA4810621.1"/>
    </source>
</evidence>
<comment type="caution">
    <text evidence="5">The sequence shown here is derived from an EMBL/GenBank/DDBJ whole genome shotgun (WGS) entry which is preliminary data.</text>
</comment>
<gene>
    <name evidence="5" type="ORF">GCM10023353_13710</name>
</gene>
<dbReference type="Pfam" id="PF01039">
    <property type="entry name" value="Carboxyl_trans"/>
    <property type="match status" value="1"/>
</dbReference>
<feature type="domain" description="CoA carboxyltransferase C-terminal" evidence="4">
    <location>
        <begin position="245"/>
        <end position="485"/>
    </location>
</feature>
<dbReference type="PANTHER" id="PTHR42995">
    <property type="entry name" value="ACETYL-COENZYME A CARBOXYLASE CARBOXYL TRANSFERASE SUBUNIT BETA, CHLOROPLASTIC"/>
    <property type="match status" value="1"/>
</dbReference>
<proteinExistence type="inferred from homology"/>
<dbReference type="RefSeq" id="WP_200174162.1">
    <property type="nucleotide sequence ID" value="NZ_BAABKQ010000001.1"/>
</dbReference>
<keyword evidence="6" id="KW-1185">Reference proteome</keyword>